<evidence type="ECO:0000256" key="1">
    <source>
        <dbReference type="ARBA" id="ARBA00012552"/>
    </source>
</evidence>
<dbReference type="InterPro" id="IPR035979">
    <property type="entry name" value="RBD_domain_sf"/>
</dbReference>
<keyword evidence="3" id="KW-0347">Helicase</keyword>
<sequence length="168" mass="18431">MQCWRCCNAFDLRKSSISKIERESGVKFEPVSAPQPADIAKSVGVEATESITQVSDKVIPAFKSTAEEFLNTSDLSAVELLAMALVKAFGYTEMKSRSFLTTLENLVTVFLEARKPIYIPSFAYGVLRRFLPKEKVGSIQGLAFTTDGNGAVFDVATESSWMQLDRGG</sequence>
<evidence type="ECO:0000256" key="5">
    <source>
        <dbReference type="ARBA" id="ARBA00047984"/>
    </source>
</evidence>
<dbReference type="Pfam" id="PF08152">
    <property type="entry name" value="GUCT"/>
    <property type="match status" value="1"/>
</dbReference>
<feature type="domain" description="DDX21/DDX50 dimerisation" evidence="7">
    <location>
        <begin position="35"/>
        <end position="85"/>
    </location>
</feature>
<dbReference type="SUPFAM" id="SSF54928">
    <property type="entry name" value="RNA-binding domain, RBD"/>
    <property type="match status" value="1"/>
</dbReference>
<keyword evidence="2" id="KW-0378">Hydrolase</keyword>
<accession>A0ABY9BZR6</accession>
<evidence type="ECO:0000256" key="4">
    <source>
        <dbReference type="ARBA" id="ARBA00022884"/>
    </source>
</evidence>
<keyword evidence="9" id="KW-1185">Reference proteome</keyword>
<dbReference type="Pfam" id="PF26142">
    <property type="entry name" value="DD_DDX21-DDX50"/>
    <property type="match status" value="1"/>
</dbReference>
<dbReference type="CDD" id="cd12937">
    <property type="entry name" value="GUCT_RH7_like"/>
    <property type="match status" value="1"/>
</dbReference>
<dbReference type="Gene3D" id="3.30.70.2280">
    <property type="match status" value="1"/>
</dbReference>
<dbReference type="InterPro" id="IPR059027">
    <property type="entry name" value="DD_DDX21-DDX50"/>
</dbReference>
<dbReference type="EMBL" id="CP126652">
    <property type="protein sequence ID" value="WJZ88281.1"/>
    <property type="molecule type" value="Genomic_DNA"/>
</dbReference>
<evidence type="ECO:0000313" key="9">
    <source>
        <dbReference type="Proteomes" id="UP001227230"/>
    </source>
</evidence>
<organism evidence="8 9">
    <name type="scientific">Vitis vinifera</name>
    <name type="common">Grape</name>
    <dbReference type="NCBI Taxonomy" id="29760"/>
    <lineage>
        <taxon>Eukaryota</taxon>
        <taxon>Viridiplantae</taxon>
        <taxon>Streptophyta</taxon>
        <taxon>Embryophyta</taxon>
        <taxon>Tracheophyta</taxon>
        <taxon>Spermatophyta</taxon>
        <taxon>Magnoliopsida</taxon>
        <taxon>eudicotyledons</taxon>
        <taxon>Gunneridae</taxon>
        <taxon>Pentapetalae</taxon>
        <taxon>rosids</taxon>
        <taxon>Vitales</taxon>
        <taxon>Vitaceae</taxon>
        <taxon>Viteae</taxon>
        <taxon>Vitis</taxon>
    </lineage>
</organism>
<keyword evidence="3" id="KW-0067">ATP-binding</keyword>
<name>A0ABY9BZR6_VITVI</name>
<evidence type="ECO:0000256" key="2">
    <source>
        <dbReference type="ARBA" id="ARBA00022801"/>
    </source>
</evidence>
<dbReference type="InterPro" id="IPR012562">
    <property type="entry name" value="GUCT"/>
</dbReference>
<evidence type="ECO:0000259" key="7">
    <source>
        <dbReference type="Pfam" id="PF26142"/>
    </source>
</evidence>
<proteinExistence type="predicted"/>
<evidence type="ECO:0000259" key="6">
    <source>
        <dbReference type="Pfam" id="PF08152"/>
    </source>
</evidence>
<dbReference type="EC" id="3.6.4.13" evidence="1"/>
<evidence type="ECO:0000313" key="8">
    <source>
        <dbReference type="EMBL" id="WJZ88281.1"/>
    </source>
</evidence>
<keyword evidence="4" id="KW-0694">RNA-binding</keyword>
<comment type="catalytic activity">
    <reaction evidence="5">
        <text>ATP + H2O = ADP + phosphate + H(+)</text>
        <dbReference type="Rhea" id="RHEA:13065"/>
        <dbReference type="ChEBI" id="CHEBI:15377"/>
        <dbReference type="ChEBI" id="CHEBI:15378"/>
        <dbReference type="ChEBI" id="CHEBI:30616"/>
        <dbReference type="ChEBI" id="CHEBI:43474"/>
        <dbReference type="ChEBI" id="CHEBI:456216"/>
        <dbReference type="EC" id="3.6.4.13"/>
    </reaction>
</comment>
<reference evidence="8 9" key="1">
    <citation type="journal article" date="2023" name="Hortic Res">
        <title>The complete reference genome for grapevine (Vitis vinifera L.) genetics and breeding.</title>
        <authorList>
            <person name="Shi X."/>
            <person name="Cao S."/>
            <person name="Wang X."/>
            <person name="Huang S."/>
            <person name="Wang Y."/>
            <person name="Liu Z."/>
            <person name="Liu W."/>
            <person name="Leng X."/>
            <person name="Peng Y."/>
            <person name="Wang N."/>
            <person name="Wang Y."/>
            <person name="Ma Z."/>
            <person name="Xu X."/>
            <person name="Zhang F."/>
            <person name="Xue H."/>
            <person name="Zhong H."/>
            <person name="Wang Y."/>
            <person name="Zhang K."/>
            <person name="Velt A."/>
            <person name="Avia K."/>
            <person name="Holtgrawe D."/>
            <person name="Grimplet J."/>
            <person name="Matus J.T."/>
            <person name="Ware D."/>
            <person name="Wu X."/>
            <person name="Wang H."/>
            <person name="Liu C."/>
            <person name="Fang Y."/>
            <person name="Rustenholz C."/>
            <person name="Cheng Z."/>
            <person name="Xiao H."/>
            <person name="Zhou Y."/>
        </authorList>
    </citation>
    <scope>NUCLEOTIDE SEQUENCE [LARGE SCALE GENOMIC DNA]</scope>
    <source>
        <strain evidence="9">cv. Pinot noir / PN40024</strain>
        <tissue evidence="8">Leaf</tissue>
    </source>
</reference>
<gene>
    <name evidence="8" type="ORF">VitviT2T_007597</name>
</gene>
<evidence type="ECO:0000256" key="3">
    <source>
        <dbReference type="ARBA" id="ARBA00022806"/>
    </source>
</evidence>
<protein>
    <recommendedName>
        <fullName evidence="1">RNA helicase</fullName>
        <ecNumber evidence="1">3.6.4.13</ecNumber>
    </recommendedName>
</protein>
<dbReference type="Proteomes" id="UP001227230">
    <property type="component" value="Chromosome 5"/>
</dbReference>
<keyword evidence="3" id="KW-0547">Nucleotide-binding</keyword>
<feature type="domain" description="GUCT" evidence="6">
    <location>
        <begin position="90"/>
        <end position="159"/>
    </location>
</feature>